<dbReference type="RefSeq" id="WP_038995449.1">
    <property type="nucleotide sequence ID" value="NZ_OZ024668.1"/>
</dbReference>
<dbReference type="EMBL" id="CABVHG010000002">
    <property type="protein sequence ID" value="VVM44224.1"/>
    <property type="molecule type" value="Genomic_DNA"/>
</dbReference>
<protein>
    <submittedName>
        <fullName evidence="2">Uncharacterized protein</fullName>
    </submittedName>
</protein>
<reference evidence="2" key="1">
    <citation type="submission" date="2019-09" db="EMBL/GenBank/DDBJ databases">
        <authorList>
            <person name="Chandra G."/>
            <person name="Truman W A."/>
        </authorList>
    </citation>
    <scope>NUCLEOTIDE SEQUENCE [LARGE SCALE GENOMIC DNA]</scope>
    <source>
        <strain evidence="2">PS652</strain>
    </source>
</reference>
<proteinExistence type="predicted"/>
<accession>A0A5E6PL09</accession>
<name>A0A5E6PL09_PSEFL</name>
<evidence type="ECO:0000313" key="1">
    <source>
        <dbReference type="EMBL" id="CAK9889491.1"/>
    </source>
</evidence>
<organism evidence="2">
    <name type="scientific">Pseudomonas fluorescens</name>
    <dbReference type="NCBI Taxonomy" id="294"/>
    <lineage>
        <taxon>Bacteria</taxon>
        <taxon>Pseudomonadati</taxon>
        <taxon>Pseudomonadota</taxon>
        <taxon>Gammaproteobacteria</taxon>
        <taxon>Pseudomonadales</taxon>
        <taxon>Pseudomonadaceae</taxon>
        <taxon>Pseudomonas</taxon>
    </lineage>
</organism>
<reference evidence="1 3" key="2">
    <citation type="submission" date="2024-03" db="EMBL/GenBank/DDBJ databases">
        <authorList>
            <person name="Alaster D. Moffat"/>
            <person name="Govind Chandra"/>
            <person name="Andrew W. Truman"/>
        </authorList>
    </citation>
    <scope>NUCLEOTIDE SEQUENCE [LARGE SCALE GENOMIC DNA]</scope>
    <source>
        <strain evidence="1">PS652</strain>
    </source>
</reference>
<dbReference type="Proteomes" id="UP000326595">
    <property type="component" value="Chromosome"/>
</dbReference>
<evidence type="ECO:0000313" key="2">
    <source>
        <dbReference type="EMBL" id="VVM44224.1"/>
    </source>
</evidence>
<dbReference type="EMBL" id="OZ024668">
    <property type="protein sequence ID" value="CAK9889491.1"/>
    <property type="molecule type" value="Genomic_DNA"/>
</dbReference>
<evidence type="ECO:0000313" key="3">
    <source>
        <dbReference type="Proteomes" id="UP000326595"/>
    </source>
</evidence>
<gene>
    <name evidence="2" type="ORF">PS652_00432</name>
    <name evidence="1" type="ORF">PS652_02320</name>
</gene>
<sequence length="2099" mass="226931">MNDLQTPITAVPTALSPIAIYRMAAPVEGFDGGISIDTLATSVLGVLATVPTFREAQVGDLLQVFMEGEAAPIAPAFQVAERDLNRPLSLYLATERFTPGPKRIYYTFTRQGLEYERSSVLSVQVKLTRPGGEDIDPEPGHQGLVAAEVAANPVTAAHLAAGVDVRIFHYENKAIGDVIRLSWGGIMRTHTVTEADLNHPAVINVPGSVIREAGDSPNLVVSWEVHDVVYNTSQAWAPHVSIVVDTGNAQLPVAAVQGVDSDGYLDLEALGDAPLLIAVNATAPDFAVGDQLKLRFTGYIDSGLPTHTDLEQVIRGHLPQVILFSIPNDKLWALASGLAVVSYTLVTASGEKRSQRLTVGVKGQPVALQAPSVRNVDGELAYDAIRATVDIPKYLGRTAGHEIVLVWLGTMFDGKPTVHERPWTVSAQQGGSDTVIPINVTAEHIRLLESGSVTIYYRVRMATSRSVGYRESAPLRLTVSAAGLLPAPSVEAPGNQLDPHFFPSGVQVSVSYPVMQAQDKVTLTWQGVGSDGSFSEEKTVSQPGTPLLFSVPQAVAQASLGGAVQVSYQVEPRTGRPLPSDVLSLAIRSQPPVPGLPTLTGAQSGNYDAMLGLHGAQVRVSYPGMRASDRIRVFWQGTPGTGTPELAERPGSDSGFIVVPVPPSAVGANINGEVRISYQVLRNELPALDSPALAIQVRAPAQSALSESKPALEQAVGDELELDSFDGPATVRVAPWPFIALGQRVWLEARSASGVQPLLVASAVDASAVANGLTVELPREFLTGLADSANLTLHLKVNFAASADPAKAVDFPVRTYRVRQGQLHIVVSDRGLATSALPQDWPLPTQTCGITLIGRPGAQGTVSVNGSAQFDNANQQLAFTLDSRGEFVAWLGDPYAETVLVSGVIDGVAARHVPVRFSDVFVFDQQQQEQGVRARAATGALANGRSGNRVCFDAHGFTDVTYVQVELSGSASIPGYPGQIVSLPLAQLSGDCLFEVVNSVAEEVTLTFQLPQGGSWTRFSKTLYFSSLASKYSPRAPGGDRRPWFMRVNQIKPLSLSELRIPNMREFVDHPAGLHGGISKAALDNDPKGLQVIVEPYLNMAAGDEILIYWGDEDTPVTPFPYVVKPEDINGLLFIHVPPARIPKGNSEVWFTVKALSGDGDASARLLIKVKRTLPGGPNPNPGSPHHDGLMRPIIPSGIIDLDVAMEGVTAYVISWHYMEVGDRLNLSWGGVKVQHVLQPGEVGKVIPVFIDYATIQAGGDSEELLVLYWLEDEVGNESDGASRPSYAFVEISAFLLPRPVVEPLDSEGYIDLAALGPQDATVSVFADLPLGFAPGDRVELFWRGYTADTIGLPVHREESAPLPSMPPPQRITYTIPNALVQAIAGGLAYVAYKVNRPGFPLPLPSRTTAIGVRGVPTQLGKAEVEGRDEDYLPDTLPRVVITIPPWPAMFAGQEVRVVWQGTKANGNEYIVMEDQRLSGAQVGNDVLFVWHDPEHLVAIAGGSLVLFYQVMNASGEPWVSQRLEVWVGEPAPEFIRPEVDEAENGVLDPVGIVVASTLVPIYTGMAQGQNIHLEWLSPVVAGNWFDYLPVQSARDEYFNVPEENILPSLNRPVRVRYVVKETGERSRYSDYLNLWIGPMLTNPPQPQIEEAKGDVLDLLLFPGNALLTVARWDGINEGQYYWLRCIGEDEAGNEKTITLAERQTIAPSEVDLGIRAVLPRVELQSFAHESWIRLEMLVALHDEIEEDDAIRFPERHYQFLQVNVSLTTPEILEARGNVLNLAAFAGDATLYVQRWQGIAAGQVIWIILKGSQMERAPWELPLVIAQRVTLEEVDNGIRKNIPRSALTTLSDGSRLSVHLWVDVRGGGDQEQAIEAPEKAYEMLNAPVVLNVSTGGLASTVLPNIWAHPTETNAVTVKGVADQQVSLRLSGQGRFANGQQTLAITLDKYGESQQRIRNPNASTTVTASAVGFKDVTANLQFQTTFPPAKSISSSGFVRANLASGALANGRASNRVVYDAALTDLWYMFDTPDSQPWNLTVTVTGSARIVGFSGQVAVMRINPPAWNLFFDVTNTQAEEVVITFRIRDPWTQFSRVMTFI</sequence>